<evidence type="ECO:0000256" key="8">
    <source>
        <dbReference type="ARBA" id="ARBA00023002"/>
    </source>
</evidence>
<feature type="domain" description="Manganese/iron superoxide dismutase N-terminal" evidence="12">
    <location>
        <begin position="58"/>
        <end position="142"/>
    </location>
</feature>
<gene>
    <name evidence="14" type="primary">sodB</name>
</gene>
<comment type="similarity">
    <text evidence="3">Belongs to the iron/manganese superoxide dismutase family.</text>
</comment>
<dbReference type="GO" id="GO:0004784">
    <property type="term" value="F:superoxide dismutase activity"/>
    <property type="evidence" value="ECO:0007669"/>
    <property type="project" value="UniProtKB-EC"/>
</dbReference>
<dbReference type="InterPro" id="IPR036324">
    <property type="entry name" value="Mn/Fe_SOD_N_sf"/>
</dbReference>
<dbReference type="PROSITE" id="PS00088">
    <property type="entry name" value="SOD_MN"/>
    <property type="match status" value="1"/>
</dbReference>
<dbReference type="GO" id="GO:0046872">
    <property type="term" value="F:metal ion binding"/>
    <property type="evidence" value="ECO:0007669"/>
    <property type="project" value="UniProtKB-KW"/>
</dbReference>
<evidence type="ECO:0000256" key="1">
    <source>
        <dbReference type="ARBA" id="ARBA00001962"/>
    </source>
</evidence>
<keyword evidence="7" id="KW-0479">Metal-binding</keyword>
<evidence type="ECO:0000313" key="14">
    <source>
        <dbReference type="EMBL" id="BAO18766.1"/>
    </source>
</evidence>
<dbReference type="EC" id="1.15.1.1" evidence="4"/>
<accession>V5YPA7</accession>
<comment type="catalytic activity">
    <reaction evidence="10">
        <text>2 superoxide + 2 H(+) = H2O2 + O2</text>
        <dbReference type="Rhea" id="RHEA:20696"/>
        <dbReference type="ChEBI" id="CHEBI:15378"/>
        <dbReference type="ChEBI" id="CHEBI:15379"/>
        <dbReference type="ChEBI" id="CHEBI:16240"/>
        <dbReference type="ChEBI" id="CHEBI:18421"/>
        <dbReference type="EC" id="1.15.1.1"/>
    </reaction>
</comment>
<evidence type="ECO:0000256" key="9">
    <source>
        <dbReference type="ARBA" id="ARBA00023004"/>
    </source>
</evidence>
<protein>
    <recommendedName>
        <fullName evidence="4">superoxide dismutase</fullName>
        <ecNumber evidence="4">1.15.1.1</ecNumber>
    </recommendedName>
</protein>
<comment type="cofactor">
    <cofactor evidence="1">
        <name>Fe cation</name>
        <dbReference type="ChEBI" id="CHEBI:24875"/>
    </cofactor>
</comment>
<name>V5YPA7_EQUAR</name>
<evidence type="ECO:0000256" key="4">
    <source>
        <dbReference type="ARBA" id="ARBA00012682"/>
    </source>
</evidence>
<dbReference type="AlphaFoldDB" id="V5YPA7"/>
<evidence type="ECO:0000256" key="7">
    <source>
        <dbReference type="ARBA" id="ARBA00022723"/>
    </source>
</evidence>
<evidence type="ECO:0000259" key="12">
    <source>
        <dbReference type="Pfam" id="PF00081"/>
    </source>
</evidence>
<dbReference type="Gene3D" id="1.10.287.990">
    <property type="entry name" value="Fe,Mn superoxide dismutase (SOD) domain"/>
    <property type="match status" value="1"/>
</dbReference>
<evidence type="ECO:0000256" key="5">
    <source>
        <dbReference type="ARBA" id="ARBA00022528"/>
    </source>
</evidence>
<organism evidence="14">
    <name type="scientific">Equisetum arvense</name>
    <name type="common">Field horsetail</name>
    <name type="synonym">Common horsetail</name>
    <dbReference type="NCBI Taxonomy" id="3258"/>
    <lineage>
        <taxon>Eukaryota</taxon>
        <taxon>Viridiplantae</taxon>
        <taxon>Streptophyta</taxon>
        <taxon>Embryophyta</taxon>
        <taxon>Tracheophyta</taxon>
        <taxon>Polypodiopsida</taxon>
        <taxon>Equisetidae</taxon>
        <taxon>Equisetales</taxon>
        <taxon>Equisetaceae</taxon>
        <taxon>Equisetum</taxon>
    </lineage>
</organism>
<dbReference type="PANTHER" id="PTHR42769:SF3">
    <property type="entry name" value="SUPEROXIDE DISMUTASE [FE] 2, CHLOROPLASTIC"/>
    <property type="match status" value="1"/>
</dbReference>
<feature type="compositionally biased region" description="Polar residues" evidence="11">
    <location>
        <begin position="1"/>
        <end position="13"/>
    </location>
</feature>
<keyword evidence="8 14" id="KW-0560">Oxidoreductase</keyword>
<dbReference type="FunFam" id="3.55.40.20:FF:000005">
    <property type="entry name" value="Superoxide dismutase"/>
    <property type="match status" value="1"/>
</dbReference>
<feature type="compositionally biased region" description="Low complexity" evidence="11">
    <location>
        <begin position="14"/>
        <end position="25"/>
    </location>
</feature>
<dbReference type="EMBL" id="AB201831">
    <property type="protein sequence ID" value="BAO18766.1"/>
    <property type="molecule type" value="mRNA"/>
</dbReference>
<feature type="domain" description="Manganese/iron superoxide dismutase C-terminal" evidence="13">
    <location>
        <begin position="149"/>
        <end position="249"/>
    </location>
</feature>
<dbReference type="SUPFAM" id="SSF46609">
    <property type="entry name" value="Fe,Mn superoxide dismutase (SOD), N-terminal domain"/>
    <property type="match status" value="1"/>
</dbReference>
<reference evidence="14" key="1">
    <citation type="journal article" date="2013" name="Bull. Minamikyushu Univ">
        <title>Atypical cytosol-localized Fe-superoxide dismutase in the moss Pogonatum inflexum.</title>
        <authorList>
            <person name="Kanematsu S."/>
            <person name="Okayasu M."/>
            <person name="Ueno S."/>
        </authorList>
    </citation>
    <scope>NUCLEOTIDE SEQUENCE</scope>
</reference>
<evidence type="ECO:0000256" key="10">
    <source>
        <dbReference type="ARBA" id="ARBA00049204"/>
    </source>
</evidence>
<comment type="subcellular location">
    <subcellularLocation>
        <location evidence="2">Plastid</location>
        <location evidence="2">Chloroplast</location>
    </subcellularLocation>
</comment>
<dbReference type="SUPFAM" id="SSF54719">
    <property type="entry name" value="Fe,Mn superoxide dismutase (SOD), C-terminal domain"/>
    <property type="match status" value="1"/>
</dbReference>
<evidence type="ECO:0000256" key="3">
    <source>
        <dbReference type="ARBA" id="ARBA00008714"/>
    </source>
</evidence>
<dbReference type="InterPro" id="IPR019831">
    <property type="entry name" value="Mn/Fe_SOD_N"/>
</dbReference>
<evidence type="ECO:0000256" key="2">
    <source>
        <dbReference type="ARBA" id="ARBA00004229"/>
    </source>
</evidence>
<evidence type="ECO:0000256" key="6">
    <source>
        <dbReference type="ARBA" id="ARBA00022640"/>
    </source>
</evidence>
<dbReference type="Pfam" id="PF00081">
    <property type="entry name" value="Sod_Fe_N"/>
    <property type="match status" value="1"/>
</dbReference>
<keyword evidence="5" id="KW-0150">Chloroplast</keyword>
<dbReference type="FunFam" id="1.10.287.990:FF:000002">
    <property type="entry name" value="Superoxide dismutase"/>
    <property type="match status" value="1"/>
</dbReference>
<dbReference type="InterPro" id="IPR019833">
    <property type="entry name" value="Mn/Fe_SOD_BS"/>
</dbReference>
<dbReference type="InterPro" id="IPR036314">
    <property type="entry name" value="SOD_C_sf"/>
</dbReference>
<dbReference type="PRINTS" id="PR01703">
    <property type="entry name" value="MNSODISMTASE"/>
</dbReference>
<dbReference type="Pfam" id="PF02777">
    <property type="entry name" value="Sod_Fe_C"/>
    <property type="match status" value="1"/>
</dbReference>
<feature type="region of interest" description="Disordered" evidence="11">
    <location>
        <begin position="1"/>
        <end position="25"/>
    </location>
</feature>
<sequence>MASSLCSRVNQGCSSSPSSSYLSKPSSPLLVVVRRQVSFGQRRRTKGLLASSPVNAAFILNPPPYELDELEPHISKRTLEFHWGKHHRAYVDNLNKQIENTDYERNTLEEIVTITYNNGNPLPPFNNAAQAWNHEFLWESMAPGGGKKPSGEVLELIERDFGSFEDFVCTFKEAATTQFGSGWVWLVVKDSKLAVEKTPNALNPLIWGHFPLLTIDVWEHAYYLDYQNRRPDYITTFINELISWERVLERLERIKAFTNVREPTIPNVREPTIPNVREPTIPNV</sequence>
<evidence type="ECO:0000259" key="13">
    <source>
        <dbReference type="Pfam" id="PF02777"/>
    </source>
</evidence>
<dbReference type="PANTHER" id="PTHR42769">
    <property type="entry name" value="SUPEROXIDE DISMUTASE"/>
    <property type="match status" value="1"/>
</dbReference>
<proteinExistence type="evidence at transcript level"/>
<evidence type="ECO:0000256" key="11">
    <source>
        <dbReference type="SAM" id="MobiDB-lite"/>
    </source>
</evidence>
<dbReference type="Gene3D" id="3.55.40.20">
    <property type="entry name" value="Iron/manganese superoxide dismutase, C-terminal domain"/>
    <property type="match status" value="1"/>
</dbReference>
<dbReference type="InterPro" id="IPR019832">
    <property type="entry name" value="Mn/Fe_SOD_C"/>
</dbReference>
<keyword evidence="9" id="KW-0408">Iron</keyword>
<keyword evidence="6" id="KW-0934">Plastid</keyword>
<dbReference type="InterPro" id="IPR001189">
    <property type="entry name" value="Mn/Fe_SOD"/>
</dbReference>
<dbReference type="GO" id="GO:0042644">
    <property type="term" value="C:chloroplast nucleoid"/>
    <property type="evidence" value="ECO:0007669"/>
    <property type="project" value="TreeGrafter"/>
</dbReference>